<dbReference type="Proteomes" id="UP000198598">
    <property type="component" value="Unassembled WGS sequence"/>
</dbReference>
<organism evidence="2 3">
    <name type="scientific">Spirosoma endophyticum</name>
    <dbReference type="NCBI Taxonomy" id="662367"/>
    <lineage>
        <taxon>Bacteria</taxon>
        <taxon>Pseudomonadati</taxon>
        <taxon>Bacteroidota</taxon>
        <taxon>Cytophagia</taxon>
        <taxon>Cytophagales</taxon>
        <taxon>Cytophagaceae</taxon>
        <taxon>Spirosoma</taxon>
    </lineage>
</organism>
<dbReference type="AlphaFoldDB" id="A0A1I1FL71"/>
<evidence type="ECO:0000313" key="2">
    <source>
        <dbReference type="EMBL" id="SFB99752.1"/>
    </source>
</evidence>
<feature type="domain" description="REase associating with pPIWI RE" evidence="1">
    <location>
        <begin position="253"/>
        <end position="375"/>
    </location>
</feature>
<dbReference type="InterPro" id="IPR040828">
    <property type="entry name" value="pPIWI_RE_REase"/>
</dbReference>
<accession>A0A1I1FL71</accession>
<gene>
    <name evidence="2" type="ORF">SAMN05216167_101252</name>
</gene>
<name>A0A1I1FL71_9BACT</name>
<dbReference type="OrthoDB" id="580959at2"/>
<evidence type="ECO:0000259" key="1">
    <source>
        <dbReference type="Pfam" id="PF18154"/>
    </source>
</evidence>
<protein>
    <recommendedName>
        <fullName evidence="1">REase associating with pPIWI RE domain-containing protein</fullName>
    </recommendedName>
</protein>
<dbReference type="EMBL" id="FOLQ01000001">
    <property type="protein sequence ID" value="SFB99752.1"/>
    <property type="molecule type" value="Genomic_DNA"/>
</dbReference>
<dbReference type="RefSeq" id="WP_093822649.1">
    <property type="nucleotide sequence ID" value="NZ_FOLQ01000001.1"/>
</dbReference>
<proteinExistence type="predicted"/>
<dbReference type="STRING" id="662367.SAMN05216167_101252"/>
<reference evidence="2 3" key="1">
    <citation type="submission" date="2016-10" db="EMBL/GenBank/DDBJ databases">
        <authorList>
            <person name="de Groot N.N."/>
        </authorList>
    </citation>
    <scope>NUCLEOTIDE SEQUENCE [LARGE SCALE GENOMIC DNA]</scope>
    <source>
        <strain evidence="2 3">DSM 26130</strain>
    </source>
</reference>
<sequence>MPQTILFDKLLLGLYELTNKQRQSPYPYPVLFQQVCQHLALQLSTSAPRTLQGWLNLFHQPIQSWWPASYALPKEFASTDSLLIHNRPSDEAVAYYYSVLSEIDATASPMYTTVAVENRLFRSLYLNLKDAYRDESNAEQREQIQQEYVQLRRFLIESPITTTNAIRRKFWSGKYVTFPNVCDFYEPCNDGQTQWSCHHCGPLHWEGNALVGIRQSICNYHPVEAEHIWQESSEREPILRIRTGIHVRTCFPGLPELFLFNQLGKRQQEQPSLLKAVELWPGVDQYDIRIEFANGMAWAIDVKDYQNPQRLLPELKTIDDRNGLDYRSAFYVIPNRWIENNPHYLPLLKSNTDLPASHNIVSSSQLLDRVDLHLKSIRKPRRKP</sequence>
<keyword evidence="3" id="KW-1185">Reference proteome</keyword>
<evidence type="ECO:0000313" key="3">
    <source>
        <dbReference type="Proteomes" id="UP000198598"/>
    </source>
</evidence>
<dbReference type="Pfam" id="PF18154">
    <property type="entry name" value="pPIWI_RE_REase"/>
    <property type="match status" value="1"/>
</dbReference>